<organism evidence="2 3">
    <name type="scientific">Trichonephila inaurata madagascariensis</name>
    <dbReference type="NCBI Taxonomy" id="2747483"/>
    <lineage>
        <taxon>Eukaryota</taxon>
        <taxon>Metazoa</taxon>
        <taxon>Ecdysozoa</taxon>
        <taxon>Arthropoda</taxon>
        <taxon>Chelicerata</taxon>
        <taxon>Arachnida</taxon>
        <taxon>Araneae</taxon>
        <taxon>Araneomorphae</taxon>
        <taxon>Entelegynae</taxon>
        <taxon>Araneoidea</taxon>
        <taxon>Nephilidae</taxon>
        <taxon>Trichonephila</taxon>
        <taxon>Trichonephila inaurata</taxon>
    </lineage>
</organism>
<comment type="caution">
    <text evidence="2">The sequence shown here is derived from an EMBL/GenBank/DDBJ whole genome shotgun (WGS) entry which is preliminary data.</text>
</comment>
<protein>
    <submittedName>
        <fullName evidence="2">Uncharacterized protein</fullName>
    </submittedName>
</protein>
<reference evidence="2" key="1">
    <citation type="submission" date="2020-08" db="EMBL/GenBank/DDBJ databases">
        <title>Multicomponent nature underlies the extraordinary mechanical properties of spider dragline silk.</title>
        <authorList>
            <person name="Kono N."/>
            <person name="Nakamura H."/>
            <person name="Mori M."/>
            <person name="Yoshida Y."/>
            <person name="Ohtoshi R."/>
            <person name="Malay A.D."/>
            <person name="Moran D.A.P."/>
            <person name="Tomita M."/>
            <person name="Numata K."/>
            <person name="Arakawa K."/>
        </authorList>
    </citation>
    <scope>NUCLEOTIDE SEQUENCE</scope>
</reference>
<proteinExistence type="predicted"/>
<evidence type="ECO:0000313" key="2">
    <source>
        <dbReference type="EMBL" id="GFY50496.1"/>
    </source>
</evidence>
<sequence>MNSIAYSTQHSVGQIRHSVRTCVKDRTGDAGCLGRGGDNHHARNCTRERLGSKGWSLAQLDIMPALFNTTFRGIKSKHSKACGSIQDQTGAAGERDGTPTTGAPERTGTSWNRGFKKLGTSKLDNIVTLSQYAVQRKRTIKQNIA</sequence>
<name>A0A8X6XCQ0_9ARAC</name>
<dbReference type="EMBL" id="BMAV01007524">
    <property type="protein sequence ID" value="GFY50496.1"/>
    <property type="molecule type" value="Genomic_DNA"/>
</dbReference>
<keyword evidence="3" id="KW-1185">Reference proteome</keyword>
<accession>A0A8X6XCQ0</accession>
<evidence type="ECO:0000313" key="3">
    <source>
        <dbReference type="Proteomes" id="UP000886998"/>
    </source>
</evidence>
<feature type="region of interest" description="Disordered" evidence="1">
    <location>
        <begin position="82"/>
        <end position="114"/>
    </location>
</feature>
<gene>
    <name evidence="2" type="ORF">TNIN_257601</name>
</gene>
<dbReference type="AlphaFoldDB" id="A0A8X6XCQ0"/>
<evidence type="ECO:0000256" key="1">
    <source>
        <dbReference type="SAM" id="MobiDB-lite"/>
    </source>
</evidence>
<dbReference type="Proteomes" id="UP000886998">
    <property type="component" value="Unassembled WGS sequence"/>
</dbReference>